<reference evidence="2" key="1">
    <citation type="submission" date="2023-03" db="UniProtKB">
        <authorList>
            <consortium name="EnsemblPlants"/>
        </authorList>
    </citation>
    <scope>IDENTIFICATION</scope>
</reference>
<protein>
    <submittedName>
        <fullName evidence="2">Uncharacterized protein</fullName>
    </submittedName>
</protein>
<sequence>MKSDNHRSRRPTQRPDGHCILNQNCLPFQIPKRIPSDYITRTTRETALNRANRNRTTGRRSTISHPERSTAKINSEMDGLNKRTTKNSGQILIGEEIFSEEDDEREGFAMEEG</sequence>
<dbReference type="AlphaFoldDB" id="A0A9I9CV18"/>
<feature type="region of interest" description="Disordered" evidence="1">
    <location>
        <begin position="46"/>
        <end position="88"/>
    </location>
</feature>
<feature type="region of interest" description="Disordered" evidence="1">
    <location>
        <begin position="1"/>
        <end position="20"/>
    </location>
</feature>
<dbReference type="EnsemblPlants" id="MELO3C008973.2.1">
    <property type="protein sequence ID" value="MELO3C008973.2.1"/>
    <property type="gene ID" value="MELO3C008973.2"/>
</dbReference>
<accession>A0A9I9CV18</accession>
<evidence type="ECO:0000256" key="1">
    <source>
        <dbReference type="SAM" id="MobiDB-lite"/>
    </source>
</evidence>
<name>A0A9I9CV18_CUCME</name>
<proteinExistence type="predicted"/>
<organism evidence="2">
    <name type="scientific">Cucumis melo</name>
    <name type="common">Muskmelon</name>
    <dbReference type="NCBI Taxonomy" id="3656"/>
    <lineage>
        <taxon>Eukaryota</taxon>
        <taxon>Viridiplantae</taxon>
        <taxon>Streptophyta</taxon>
        <taxon>Embryophyta</taxon>
        <taxon>Tracheophyta</taxon>
        <taxon>Spermatophyta</taxon>
        <taxon>Magnoliopsida</taxon>
        <taxon>eudicotyledons</taxon>
        <taxon>Gunneridae</taxon>
        <taxon>Pentapetalae</taxon>
        <taxon>rosids</taxon>
        <taxon>fabids</taxon>
        <taxon>Cucurbitales</taxon>
        <taxon>Cucurbitaceae</taxon>
        <taxon>Benincaseae</taxon>
        <taxon>Cucumis</taxon>
    </lineage>
</organism>
<dbReference type="Gramene" id="MELO3C008973.2.1">
    <property type="protein sequence ID" value="MELO3C008973.2.1"/>
    <property type="gene ID" value="MELO3C008973.2"/>
</dbReference>
<evidence type="ECO:0000313" key="2">
    <source>
        <dbReference type="EnsemblPlants" id="MELO3C008973.2.1"/>
    </source>
</evidence>